<feature type="domain" description="SNF2 N-terminal" evidence="6">
    <location>
        <begin position="18"/>
        <end position="116"/>
    </location>
</feature>
<dbReference type="Gene3D" id="3.40.50.300">
    <property type="entry name" value="P-loop containing nucleotide triphosphate hydrolases"/>
    <property type="match status" value="1"/>
</dbReference>
<evidence type="ECO:0000256" key="3">
    <source>
        <dbReference type="ARBA" id="ARBA00022741"/>
    </source>
</evidence>
<dbReference type="PANTHER" id="PTHR27002">
    <property type="entry name" value="RECEPTOR-LIKE SERINE/THREONINE-PROTEIN KINASE SD1-8"/>
    <property type="match status" value="1"/>
</dbReference>
<dbReference type="eggNOG" id="KOG0389">
    <property type="taxonomic scope" value="Eukaryota"/>
</dbReference>
<keyword evidence="1" id="KW-0723">Serine/threonine-protein kinase</keyword>
<dbReference type="eggNOG" id="KOG2408">
    <property type="taxonomic scope" value="Eukaryota"/>
</dbReference>
<gene>
    <name evidence="7" type="ORF">ZEAMMB73_Zm00001d012385</name>
</gene>
<dbReference type="FunFam" id="3.30.200.20:FF:001354">
    <property type="entry name" value="Uncharacterized protein"/>
    <property type="match status" value="1"/>
</dbReference>
<accession>A0A1D6G8E1</accession>
<dbReference type="InterPro" id="IPR038718">
    <property type="entry name" value="SNF2-like_sf"/>
</dbReference>
<organism evidence="7">
    <name type="scientific">Zea mays</name>
    <name type="common">Maize</name>
    <dbReference type="NCBI Taxonomy" id="4577"/>
    <lineage>
        <taxon>Eukaryota</taxon>
        <taxon>Viridiplantae</taxon>
        <taxon>Streptophyta</taxon>
        <taxon>Embryophyta</taxon>
        <taxon>Tracheophyta</taxon>
        <taxon>Spermatophyta</taxon>
        <taxon>Magnoliopsida</taxon>
        <taxon>Liliopsida</taxon>
        <taxon>Poales</taxon>
        <taxon>Poaceae</taxon>
        <taxon>PACMAD clade</taxon>
        <taxon>Panicoideae</taxon>
        <taxon>Andropogonodae</taxon>
        <taxon>Andropogoneae</taxon>
        <taxon>Tripsacinae</taxon>
        <taxon>Zea</taxon>
    </lineage>
</organism>
<dbReference type="Gene3D" id="3.30.200.20">
    <property type="entry name" value="Phosphorylase Kinase, domain 1"/>
    <property type="match status" value="1"/>
</dbReference>
<dbReference type="GO" id="GO:0005524">
    <property type="term" value="F:ATP binding"/>
    <property type="evidence" value="ECO:0007669"/>
    <property type="project" value="UniProtKB-KW"/>
</dbReference>
<dbReference type="PANTHER" id="PTHR27002:SF898">
    <property type="entry name" value="RECEPTOR-LIKE SERINE_THREONINE-PROTEIN KINASE"/>
    <property type="match status" value="1"/>
</dbReference>
<dbReference type="ExpressionAtlas" id="A0A1D6G8E1">
    <property type="expression patterns" value="baseline and differential"/>
</dbReference>
<protein>
    <recommendedName>
        <fullName evidence="6">SNF2 N-terminal domain-containing protein</fullName>
    </recommendedName>
</protein>
<dbReference type="InterPro" id="IPR011009">
    <property type="entry name" value="Kinase-like_dom_sf"/>
</dbReference>
<dbReference type="EMBL" id="CM000784">
    <property type="protein sequence ID" value="AQK99417.1"/>
    <property type="molecule type" value="Genomic_DNA"/>
</dbReference>
<evidence type="ECO:0000259" key="6">
    <source>
        <dbReference type="Pfam" id="PF00176"/>
    </source>
</evidence>
<dbReference type="Gene3D" id="3.40.50.10810">
    <property type="entry name" value="Tandem AAA-ATPase domain"/>
    <property type="match status" value="1"/>
</dbReference>
<dbReference type="STRING" id="4577.A0A1D6G8E1"/>
<dbReference type="Pfam" id="PF00176">
    <property type="entry name" value="SNF2-rel_dom"/>
    <property type="match status" value="1"/>
</dbReference>
<dbReference type="FunFam" id="3.40.50.10810:FF:000085">
    <property type="entry name" value="Transcription regulatory protein SNF2"/>
    <property type="match status" value="1"/>
</dbReference>
<reference evidence="7" key="1">
    <citation type="submission" date="2015-12" db="EMBL/GenBank/DDBJ databases">
        <title>Update maize B73 reference genome by single molecule sequencing technologies.</title>
        <authorList>
            <consortium name="Maize Genome Sequencing Project"/>
            <person name="Ware D."/>
        </authorList>
    </citation>
    <scope>NUCLEOTIDE SEQUENCE</scope>
    <source>
        <tissue evidence="7">Seedling</tissue>
    </source>
</reference>
<evidence type="ECO:0000256" key="5">
    <source>
        <dbReference type="ARBA" id="ARBA00022840"/>
    </source>
</evidence>
<keyword evidence="4" id="KW-0418">Kinase</keyword>
<sequence>MMPDIFATGDVDLKKLLNAEDRKLISQIKSILGPFILRRLKSDVMQQLVPKIQHVKFVVMGTEQSEAYKNVINEYRAACQARSAKSSDGISNNIAGLIPKRQISNYFTQFRKVVNDLNPSGQNLQNKEDLQSIRFDDDVEDGKSHELKVYSLDRIRAVTINFSDSNKLGEGGFGPVYMGTLPGGEVAVKRLCRNSGQGLEEFKNEVILNANGYMSTEYAMEGIFSIKSDVYGFGVLILSFHCHEDSLNIAGYVNTGGY</sequence>
<evidence type="ECO:0000256" key="4">
    <source>
        <dbReference type="ARBA" id="ARBA00022777"/>
    </source>
</evidence>
<dbReference type="InParanoid" id="A0A1D6G8E1"/>
<dbReference type="InterPro" id="IPR027417">
    <property type="entry name" value="P-loop_NTPase"/>
</dbReference>
<dbReference type="AlphaFoldDB" id="A0A1D6G8E1"/>
<evidence type="ECO:0000256" key="2">
    <source>
        <dbReference type="ARBA" id="ARBA00022679"/>
    </source>
</evidence>
<dbReference type="SMR" id="A0A1D6G8E1"/>
<dbReference type="SUPFAM" id="SSF56112">
    <property type="entry name" value="Protein kinase-like (PK-like)"/>
    <property type="match status" value="2"/>
</dbReference>
<proteinExistence type="predicted"/>
<keyword evidence="3" id="KW-0547">Nucleotide-binding</keyword>
<keyword evidence="5" id="KW-0067">ATP-binding</keyword>
<dbReference type="InterPro" id="IPR000330">
    <property type="entry name" value="SNF2_N"/>
</dbReference>
<dbReference type="GO" id="GO:0004674">
    <property type="term" value="F:protein serine/threonine kinase activity"/>
    <property type="evidence" value="ECO:0007669"/>
    <property type="project" value="UniProtKB-KW"/>
</dbReference>
<evidence type="ECO:0000256" key="1">
    <source>
        <dbReference type="ARBA" id="ARBA00022527"/>
    </source>
</evidence>
<name>A0A1D6G8E1_MAIZE</name>
<keyword evidence="2" id="KW-0808">Transferase</keyword>
<evidence type="ECO:0000313" key="7">
    <source>
        <dbReference type="EMBL" id="AQK99417.1"/>
    </source>
</evidence>